<organism evidence="2 3">
    <name type="scientific">Meganyctiphanes norvegica</name>
    <name type="common">Northern krill</name>
    <name type="synonym">Thysanopoda norvegica</name>
    <dbReference type="NCBI Taxonomy" id="48144"/>
    <lineage>
        <taxon>Eukaryota</taxon>
        <taxon>Metazoa</taxon>
        <taxon>Ecdysozoa</taxon>
        <taxon>Arthropoda</taxon>
        <taxon>Crustacea</taxon>
        <taxon>Multicrustacea</taxon>
        <taxon>Malacostraca</taxon>
        <taxon>Eumalacostraca</taxon>
        <taxon>Eucarida</taxon>
        <taxon>Euphausiacea</taxon>
        <taxon>Euphausiidae</taxon>
        <taxon>Meganyctiphanes</taxon>
    </lineage>
</organism>
<dbReference type="Proteomes" id="UP001497623">
    <property type="component" value="Unassembled WGS sequence"/>
</dbReference>
<feature type="region of interest" description="Disordered" evidence="1">
    <location>
        <begin position="1"/>
        <end position="38"/>
    </location>
</feature>
<comment type="caution">
    <text evidence="2">The sequence shown here is derived from an EMBL/GenBank/DDBJ whole genome shotgun (WGS) entry which is preliminary data.</text>
</comment>
<protein>
    <submittedName>
        <fullName evidence="2">Uncharacterized protein</fullName>
    </submittedName>
</protein>
<gene>
    <name evidence="2" type="ORF">MNOR_LOCUS15014</name>
</gene>
<feature type="compositionally biased region" description="Low complexity" evidence="1">
    <location>
        <begin position="17"/>
        <end position="28"/>
    </location>
</feature>
<evidence type="ECO:0000313" key="2">
    <source>
        <dbReference type="EMBL" id="CAL4093933.1"/>
    </source>
</evidence>
<feature type="non-terminal residue" evidence="2">
    <location>
        <position position="1"/>
    </location>
</feature>
<sequence>DDNSNENSFVTDFVSVSENTTEISNEIESNSHERYGPKAHTEDLEYIFANDINTNSSYNFKDSNESELDSSKQKSTEIDINDVTNEKDRIELSYEKTDLDLINISNFDNEFTEGNGINEVSNNKTNISDQSKIEKYLTTDIPQNDGVGNFSSQIYDGGKVKEEGSTGDISIEMNDNNASSETTIPGSPTVSNYLLYYTDSKEFVGTSNADLYTKEPTIPQDEPIKGITSLIANDTEENFNSSDLYIITHEEDYNITSKYFLDAEFSEPEKPNSKRVSNQKTNDTAIFFTTERRYDENLSTEVSTSKVPSDSEDISRTSDIHDISWTNNHEIVKEVDTSPQLLLDSNSNEISSSDISEYNIDHASSEELLPHTLINMTSTVMAHTPTEVTSIPNVTKDITESEIKDLIIGSTQEKYMTRSTSVTA</sequence>
<evidence type="ECO:0000313" key="3">
    <source>
        <dbReference type="Proteomes" id="UP001497623"/>
    </source>
</evidence>
<proteinExistence type="predicted"/>
<reference evidence="2 3" key="1">
    <citation type="submission" date="2024-05" db="EMBL/GenBank/DDBJ databases">
        <authorList>
            <person name="Wallberg A."/>
        </authorList>
    </citation>
    <scope>NUCLEOTIDE SEQUENCE [LARGE SCALE GENOMIC DNA]</scope>
</reference>
<keyword evidence="3" id="KW-1185">Reference proteome</keyword>
<feature type="non-terminal residue" evidence="2">
    <location>
        <position position="424"/>
    </location>
</feature>
<dbReference type="AlphaFoldDB" id="A0AAV2QRA4"/>
<name>A0AAV2QRA4_MEGNR</name>
<evidence type="ECO:0000256" key="1">
    <source>
        <dbReference type="SAM" id="MobiDB-lite"/>
    </source>
</evidence>
<dbReference type="EMBL" id="CAXKWB010009220">
    <property type="protein sequence ID" value="CAL4093933.1"/>
    <property type="molecule type" value="Genomic_DNA"/>
</dbReference>
<accession>A0AAV2QRA4</accession>
<feature type="compositionally biased region" description="Polar residues" evidence="1">
    <location>
        <begin position="1"/>
        <end position="16"/>
    </location>
</feature>
<feature type="compositionally biased region" description="Basic and acidic residues" evidence="1">
    <location>
        <begin position="29"/>
        <end position="38"/>
    </location>
</feature>